<dbReference type="Proteomes" id="UP000186817">
    <property type="component" value="Unassembled WGS sequence"/>
</dbReference>
<gene>
    <name evidence="2" type="ORF">AK812_SmicGene34318</name>
</gene>
<feature type="region of interest" description="Disordered" evidence="1">
    <location>
        <begin position="367"/>
        <end position="460"/>
    </location>
</feature>
<evidence type="ECO:0000256" key="1">
    <source>
        <dbReference type="SAM" id="MobiDB-lite"/>
    </source>
</evidence>
<protein>
    <submittedName>
        <fullName evidence="2">Uncharacterized protein</fullName>
    </submittedName>
</protein>
<name>A0A1Q9CPA7_SYMMI</name>
<sequence>MAKSLSAGAVAGRSKNPKSKESKAKASKPGGSEQPELQYEIMPLQEQVVALAETGSAVDGASVSNFPEGPCVGLLEQLKTQPGKRPSPEEVLDLQNGDESYSLLIQRLELPDTYIIRVCVLCARTSLDESPFEGHADCRAWRCRLPWSQGSFTQPRGDICRICYYVFAHGGYSTEHAKIKDYVRHIQQHPESHSEFLASRVKYVRLKCANPTLVLRDRQDIWPDRIVSMQKQQSTSVAAPKQYLCELATYTRKWGAPHPSQITSVNFNGRTVQGVMVTRDEDEGMYAIQAKEKTSAVLTAKMSDLSLRNGQDEEQFNQLANSLMASHREREADPAQPKLVLMSAGGSSASGGGGGLLSNFRLINNAAKQPSAASEETKTGQETAAEHDSDSDTGNFERFPGLQHVPQSKAEAPPAASKKRAATQVAGALAGGDTQPPASKLAKASGAGGGANNKSSSRQRAAAEPCAAAALARPGPVAAQQQAAAAIVKFCWFGMVRYGPLRPLPLPRFPDEDDVAERKRQLKGQKTGSGKRSAEEMAAADECFLAECQANMKSVADLSALQPLTAEELVDFAADQAKLAASLVAKASGKLQSVKRRKSKNAVEDQSVSTFGCLIHTAKVFQRFYHELGASNPDVNELSNIYKGLLKESYSIKGVALFVIARARAIEDLKFGKHQAVAEGLCSGSEVGDLLLKLEEEGAGADASGKFGDLLLGQLIQRLLAAVPLGKLTSAMQSSQCKSLFSLLTAFAKVSDNSVLISSDVKCQISALRNVISQDSQVLAHEALDSLDVIEKSDSSAQTTQSALFGSFTTLKQGKQILSELRAFWTKRSKGQEGVKKIALAKKEITEFLERVQGDMSSEDVLSNTVACKDHHDALSSISKTDVGDANIKEQLKIVQRLWQDEAVAVLRCHATTELPAYLELISKDIMAKNELRQAPVWNATILRDGVYALEEGSAASKFGRHLFLTHDFIVTFVKEVNTWAQKPDLSGAAGAKKVELHQRWQELRGELLAWMENTDKLGAAVCQMSSFEAAMESLFTGSFAEEAKSLHKAISEQVQQMVEADAPDAALFDVGKCDQLLRVCHSMESQERGEAAEAVRMAAELTIFAEAAKHVLHFSFNALLYVQNQGKILCTNSKLDSATRDLMAAFKECRASVKNYFVGRDLEALGKLLLPDESQPQDKLTGVLTDMVVQVDKNFRDDLIDKMQQTLADAKRLVVGALEKVPAYNDADVQPLIQGIKTSSLGEHAGAAKKAAEAAAALLAASGLDEPAVVEAVSECQDLAVKGLSAVSAGSIALILRNKLWRDMTQQLAAKKDSKHATLLSHLKENKDFSEKNNLKLPCELHQKMISQLQKFGF</sequence>
<proteinExistence type="predicted"/>
<feature type="region of interest" description="Disordered" evidence="1">
    <location>
        <begin position="1"/>
        <end position="38"/>
    </location>
</feature>
<reference evidence="2 3" key="1">
    <citation type="submission" date="2016-02" db="EMBL/GenBank/DDBJ databases">
        <title>Genome analysis of coral dinoflagellate symbionts highlights evolutionary adaptations to a symbiotic lifestyle.</title>
        <authorList>
            <person name="Aranda M."/>
            <person name="Li Y."/>
            <person name="Liew Y.J."/>
            <person name="Baumgarten S."/>
            <person name="Simakov O."/>
            <person name="Wilson M."/>
            <person name="Piel J."/>
            <person name="Ashoor H."/>
            <person name="Bougouffa S."/>
            <person name="Bajic V.B."/>
            <person name="Ryu T."/>
            <person name="Ravasi T."/>
            <person name="Bayer T."/>
            <person name="Micklem G."/>
            <person name="Kim H."/>
            <person name="Bhak J."/>
            <person name="Lajeunesse T.C."/>
            <person name="Voolstra C.R."/>
        </authorList>
    </citation>
    <scope>NUCLEOTIDE SEQUENCE [LARGE SCALE GENOMIC DNA]</scope>
    <source>
        <strain evidence="2 3">CCMP2467</strain>
    </source>
</reference>
<evidence type="ECO:0000313" key="3">
    <source>
        <dbReference type="Proteomes" id="UP000186817"/>
    </source>
</evidence>
<accession>A0A1Q9CPA7</accession>
<evidence type="ECO:0000313" key="2">
    <source>
        <dbReference type="EMBL" id="OLP84773.1"/>
    </source>
</evidence>
<keyword evidence="3" id="KW-1185">Reference proteome</keyword>
<comment type="caution">
    <text evidence="2">The sequence shown here is derived from an EMBL/GenBank/DDBJ whole genome shotgun (WGS) entry which is preliminary data.</text>
</comment>
<dbReference type="EMBL" id="LSRX01001019">
    <property type="protein sequence ID" value="OLP84773.1"/>
    <property type="molecule type" value="Genomic_DNA"/>
</dbReference>
<organism evidence="2 3">
    <name type="scientific">Symbiodinium microadriaticum</name>
    <name type="common">Dinoflagellate</name>
    <name type="synonym">Zooxanthella microadriatica</name>
    <dbReference type="NCBI Taxonomy" id="2951"/>
    <lineage>
        <taxon>Eukaryota</taxon>
        <taxon>Sar</taxon>
        <taxon>Alveolata</taxon>
        <taxon>Dinophyceae</taxon>
        <taxon>Suessiales</taxon>
        <taxon>Symbiodiniaceae</taxon>
        <taxon>Symbiodinium</taxon>
    </lineage>
</organism>
<dbReference type="OrthoDB" id="421431at2759"/>
<feature type="compositionally biased region" description="Basic and acidic residues" evidence="1">
    <location>
        <begin position="375"/>
        <end position="390"/>
    </location>
</feature>